<comment type="caution">
    <text evidence="5">The sequence shown here is derived from an EMBL/GenBank/DDBJ whole genome shotgun (WGS) entry which is preliminary data.</text>
</comment>
<dbReference type="InterPro" id="IPR009057">
    <property type="entry name" value="Homeodomain-like_sf"/>
</dbReference>
<dbReference type="SUPFAM" id="SSF46689">
    <property type="entry name" value="Homeodomain-like"/>
    <property type="match status" value="2"/>
</dbReference>
<dbReference type="SMART" id="SM00342">
    <property type="entry name" value="HTH_ARAC"/>
    <property type="match status" value="1"/>
</dbReference>
<dbReference type="PROSITE" id="PS01124">
    <property type="entry name" value="HTH_ARAC_FAMILY_2"/>
    <property type="match status" value="1"/>
</dbReference>
<evidence type="ECO:0000256" key="3">
    <source>
        <dbReference type="ARBA" id="ARBA00023163"/>
    </source>
</evidence>
<keyword evidence="3" id="KW-0804">Transcription</keyword>
<accession>A0ABU3WDE1</accession>
<dbReference type="Pfam" id="PF12833">
    <property type="entry name" value="HTH_18"/>
    <property type="match status" value="1"/>
</dbReference>
<keyword evidence="1" id="KW-0805">Transcription regulation</keyword>
<dbReference type="InterPro" id="IPR032783">
    <property type="entry name" value="AraC_lig"/>
</dbReference>
<keyword evidence="2" id="KW-0238">DNA-binding</keyword>
<evidence type="ECO:0000256" key="2">
    <source>
        <dbReference type="ARBA" id="ARBA00023125"/>
    </source>
</evidence>
<sequence>MLNNSQKMLSWLIDRLEIETSLQHLSRYHQQWSTSIQGQGQASFHLVIQQDCHFHLIEENDFIHLYQGDAIFLLKDIPFIITDTTQRVAPSLNHLQRNLANSNDAGVLSCSTHLACGYFTFRSRLSELFIAALPPYLILRQNDQALTECISIFELIRHEAKLDKEASISLIERLTSILFYYLIRHTFNHGNHKNIPLWTLFNDPKLYPLILDIVANPEQDWTLQSMAAVCGISRANFARYFTSIAGFSATQFVLYYRVQLAQQFLAEGLTIADCAEKVGYQSVAAFTRAFQRVTQKNPSQFMKLQLS</sequence>
<dbReference type="InterPro" id="IPR050204">
    <property type="entry name" value="AraC_XylS_family_regulators"/>
</dbReference>
<organism evidence="5 6">
    <name type="scientific">Acinetobacter chinensis</name>
    <dbReference type="NCBI Taxonomy" id="2004650"/>
    <lineage>
        <taxon>Bacteria</taxon>
        <taxon>Pseudomonadati</taxon>
        <taxon>Pseudomonadota</taxon>
        <taxon>Gammaproteobacteria</taxon>
        <taxon>Moraxellales</taxon>
        <taxon>Moraxellaceae</taxon>
        <taxon>Acinetobacter</taxon>
    </lineage>
</organism>
<feature type="domain" description="HTH araC/xylS-type" evidence="4">
    <location>
        <begin position="207"/>
        <end position="304"/>
    </location>
</feature>
<dbReference type="RefSeq" id="WP_317082432.1">
    <property type="nucleotide sequence ID" value="NZ_JASVDY010000001.1"/>
</dbReference>
<dbReference type="PANTHER" id="PTHR46796:SF13">
    <property type="entry name" value="HTH-TYPE TRANSCRIPTIONAL ACTIVATOR RHAS"/>
    <property type="match status" value="1"/>
</dbReference>
<evidence type="ECO:0000259" key="4">
    <source>
        <dbReference type="PROSITE" id="PS01124"/>
    </source>
</evidence>
<dbReference type="EMBL" id="JASVDY010000001">
    <property type="protein sequence ID" value="MDV2468414.1"/>
    <property type="molecule type" value="Genomic_DNA"/>
</dbReference>
<dbReference type="Gene3D" id="1.10.10.60">
    <property type="entry name" value="Homeodomain-like"/>
    <property type="match status" value="1"/>
</dbReference>
<gene>
    <name evidence="5" type="ORF">QR674_05400</name>
</gene>
<dbReference type="PANTHER" id="PTHR46796">
    <property type="entry name" value="HTH-TYPE TRANSCRIPTIONAL ACTIVATOR RHAS-RELATED"/>
    <property type="match status" value="1"/>
</dbReference>
<evidence type="ECO:0000313" key="6">
    <source>
        <dbReference type="Proteomes" id="UP001278188"/>
    </source>
</evidence>
<dbReference type="InterPro" id="IPR018060">
    <property type="entry name" value="HTH_AraC"/>
</dbReference>
<dbReference type="Proteomes" id="UP001278188">
    <property type="component" value="Unassembled WGS sequence"/>
</dbReference>
<dbReference type="Pfam" id="PF12852">
    <property type="entry name" value="Cupin_6"/>
    <property type="match status" value="1"/>
</dbReference>
<protein>
    <submittedName>
        <fullName evidence="5">AraC family transcriptional regulator</fullName>
    </submittedName>
</protein>
<proteinExistence type="predicted"/>
<name>A0ABU3WDE1_9GAMM</name>
<reference evidence="5 6" key="1">
    <citation type="submission" date="2023-06" db="EMBL/GenBank/DDBJ databases">
        <title>Genomic Analysis of Acinetobacter Strains Recovered from South Australian Aquatic Samples provides Insights into the Circulation of Antibiotic Resistance determinants in the Environment.</title>
        <authorList>
            <person name="Tobin L."/>
            <person name="Jarocki V.M."/>
            <person name="Kenyon J."/>
            <person name="Drigo B."/>
            <person name="Donner E."/>
            <person name="Djordjevic S.P."/>
            <person name="Hamidian M."/>
        </authorList>
    </citation>
    <scope>NUCLEOTIDE SEQUENCE [LARGE SCALE GENOMIC DNA]</scope>
    <source>
        <strain evidence="5 6">SAAc652</strain>
    </source>
</reference>
<keyword evidence="6" id="KW-1185">Reference proteome</keyword>
<evidence type="ECO:0000256" key="1">
    <source>
        <dbReference type="ARBA" id="ARBA00023015"/>
    </source>
</evidence>
<evidence type="ECO:0000313" key="5">
    <source>
        <dbReference type="EMBL" id="MDV2468414.1"/>
    </source>
</evidence>